<keyword evidence="2" id="KW-1185">Reference proteome</keyword>
<reference evidence="1 2" key="1">
    <citation type="submission" date="2019-02" db="EMBL/GenBank/DDBJ databases">
        <title>Deep-cultivation of Planctomycetes and their phenomic and genomic characterization uncovers novel biology.</title>
        <authorList>
            <person name="Wiegand S."/>
            <person name="Jogler M."/>
            <person name="Boedeker C."/>
            <person name="Pinto D."/>
            <person name="Vollmers J."/>
            <person name="Rivas-Marin E."/>
            <person name="Kohn T."/>
            <person name="Peeters S.H."/>
            <person name="Heuer A."/>
            <person name="Rast P."/>
            <person name="Oberbeckmann S."/>
            <person name="Bunk B."/>
            <person name="Jeske O."/>
            <person name="Meyerdierks A."/>
            <person name="Storesund J.E."/>
            <person name="Kallscheuer N."/>
            <person name="Luecker S."/>
            <person name="Lage O.M."/>
            <person name="Pohl T."/>
            <person name="Merkel B.J."/>
            <person name="Hornburger P."/>
            <person name="Mueller R.-W."/>
            <person name="Bruemmer F."/>
            <person name="Labrenz M."/>
            <person name="Spormann A.M."/>
            <person name="Op den Camp H."/>
            <person name="Overmann J."/>
            <person name="Amann R."/>
            <person name="Jetten M.S.M."/>
            <person name="Mascher T."/>
            <person name="Medema M.H."/>
            <person name="Devos D.P."/>
            <person name="Kaster A.-K."/>
            <person name="Ovreas L."/>
            <person name="Rohde M."/>
            <person name="Galperin M.Y."/>
            <person name="Jogler C."/>
        </authorList>
    </citation>
    <scope>NUCLEOTIDE SEQUENCE [LARGE SCALE GENOMIC DNA]</scope>
    <source>
        <strain evidence="1 2">FF011L</strain>
    </source>
</reference>
<dbReference type="EMBL" id="CP036262">
    <property type="protein sequence ID" value="QDS92922.1"/>
    <property type="molecule type" value="Genomic_DNA"/>
</dbReference>
<proteinExistence type="predicted"/>
<sequence>MQCFQPSGRQILAVGVSQRKPSVRMKAQRATDQGGSVARWAFLSRYPLRRLTPPASICRPPGYLVTRSHVGSSTAADPSFIDFRSRAKGDNLSPLSLQSTIRSPCSVTKIFHDHDHDYWSQSFALRFSKPVSVIRRWFDGALQGSEGRDQFLYGPVFVVNFQPIFRPVAAGWPHLMGRWPAMCRGGLL</sequence>
<dbReference type="KEGG" id="rml:FF011L_16770"/>
<dbReference type="Proteomes" id="UP000320672">
    <property type="component" value="Chromosome"/>
</dbReference>
<name>A0A517MDG4_9BACT</name>
<evidence type="ECO:0000313" key="1">
    <source>
        <dbReference type="EMBL" id="QDS92922.1"/>
    </source>
</evidence>
<protein>
    <submittedName>
        <fullName evidence="1">Uncharacterized protein</fullName>
    </submittedName>
</protein>
<dbReference type="AlphaFoldDB" id="A0A517MDG4"/>
<accession>A0A517MDG4</accession>
<organism evidence="1 2">
    <name type="scientific">Roseimaritima multifibrata</name>
    <dbReference type="NCBI Taxonomy" id="1930274"/>
    <lineage>
        <taxon>Bacteria</taxon>
        <taxon>Pseudomonadati</taxon>
        <taxon>Planctomycetota</taxon>
        <taxon>Planctomycetia</taxon>
        <taxon>Pirellulales</taxon>
        <taxon>Pirellulaceae</taxon>
        <taxon>Roseimaritima</taxon>
    </lineage>
</organism>
<evidence type="ECO:0000313" key="2">
    <source>
        <dbReference type="Proteomes" id="UP000320672"/>
    </source>
</evidence>
<gene>
    <name evidence="1" type="ORF">FF011L_16770</name>
</gene>